<reference evidence="3" key="2">
    <citation type="submission" date="2015-01" db="EMBL/GenBank/DDBJ databases">
        <title>Evolutionary Origins and Diversification of the Mycorrhizal Mutualists.</title>
        <authorList>
            <consortium name="DOE Joint Genome Institute"/>
            <consortium name="Mycorrhizal Genomics Consortium"/>
            <person name="Kohler A."/>
            <person name="Kuo A."/>
            <person name="Nagy L.G."/>
            <person name="Floudas D."/>
            <person name="Copeland A."/>
            <person name="Barry K.W."/>
            <person name="Cichocki N."/>
            <person name="Veneault-Fourrey C."/>
            <person name="LaButti K."/>
            <person name="Lindquist E.A."/>
            <person name="Lipzen A."/>
            <person name="Lundell T."/>
            <person name="Morin E."/>
            <person name="Murat C."/>
            <person name="Riley R."/>
            <person name="Ohm R."/>
            <person name="Sun H."/>
            <person name="Tunlid A."/>
            <person name="Henrissat B."/>
            <person name="Grigoriev I.V."/>
            <person name="Hibbett D.S."/>
            <person name="Martin F."/>
        </authorList>
    </citation>
    <scope>NUCLEOTIDE SEQUENCE [LARGE SCALE GENOMIC DNA]</scope>
    <source>
        <strain evidence="3">F 1598</strain>
    </source>
</reference>
<feature type="region of interest" description="Disordered" evidence="1">
    <location>
        <begin position="299"/>
        <end position="341"/>
    </location>
</feature>
<evidence type="ECO:0000313" key="3">
    <source>
        <dbReference type="Proteomes" id="UP000054166"/>
    </source>
</evidence>
<dbReference type="Proteomes" id="UP000054166">
    <property type="component" value="Unassembled WGS sequence"/>
</dbReference>
<dbReference type="HOGENOM" id="CLU_814121_0_0_1"/>
<sequence>MPIPIQRQAPTAGCSQLSVPRVEQFRDNRDDVYVSQPKTQKDQRVQFGELPDRQDQETQDNYLDSHNGISAYRVSQGPPNNGLWNTEQYHYTVMLKRICRLIHWKVGMSITTPPGSKQPKMGEPHKYSGNRNHDVFLQWLNQFLNWLRSHYYCRDKADPSRLNLLGNYVEGIAADWYAADVNNPDKMTMEPTRFVDARLIEDKAEGEEEVQEEHPEDQDDLQDVNSWGGSQYDPEDEGDQFEEELAEDEGHEEEEDIRQDKMYAMWRIREEGEIEDLAIFSRIAEPPIPDIEDVIHHVEGSDIDAGSSTTNNTAPDPTSEIEMEEPSIDGSLNANNSIHSI</sequence>
<reference evidence="2 3" key="1">
    <citation type="submission" date="2014-04" db="EMBL/GenBank/DDBJ databases">
        <authorList>
            <consortium name="DOE Joint Genome Institute"/>
            <person name="Kuo A."/>
            <person name="Tarkka M."/>
            <person name="Buscot F."/>
            <person name="Kohler A."/>
            <person name="Nagy L.G."/>
            <person name="Floudas D."/>
            <person name="Copeland A."/>
            <person name="Barry K.W."/>
            <person name="Cichocki N."/>
            <person name="Veneault-Fourrey C."/>
            <person name="LaButti K."/>
            <person name="Lindquist E.A."/>
            <person name="Lipzen A."/>
            <person name="Lundell T."/>
            <person name="Morin E."/>
            <person name="Murat C."/>
            <person name="Sun H."/>
            <person name="Tunlid A."/>
            <person name="Henrissat B."/>
            <person name="Grigoriev I.V."/>
            <person name="Hibbett D.S."/>
            <person name="Martin F."/>
            <person name="Nordberg H.P."/>
            <person name="Cantor M.N."/>
            <person name="Hua S.X."/>
        </authorList>
    </citation>
    <scope>NUCLEOTIDE SEQUENCE [LARGE SCALE GENOMIC DNA]</scope>
    <source>
        <strain evidence="2 3">F 1598</strain>
    </source>
</reference>
<proteinExistence type="predicted"/>
<feature type="compositionally biased region" description="Acidic residues" evidence="1">
    <location>
        <begin position="205"/>
        <end position="222"/>
    </location>
</feature>
<evidence type="ECO:0000256" key="1">
    <source>
        <dbReference type="SAM" id="MobiDB-lite"/>
    </source>
</evidence>
<organism evidence="2 3">
    <name type="scientific">Piloderma croceum (strain F 1598)</name>
    <dbReference type="NCBI Taxonomy" id="765440"/>
    <lineage>
        <taxon>Eukaryota</taxon>
        <taxon>Fungi</taxon>
        <taxon>Dikarya</taxon>
        <taxon>Basidiomycota</taxon>
        <taxon>Agaricomycotina</taxon>
        <taxon>Agaricomycetes</taxon>
        <taxon>Agaricomycetidae</taxon>
        <taxon>Atheliales</taxon>
        <taxon>Atheliaceae</taxon>
        <taxon>Piloderma</taxon>
    </lineage>
</organism>
<protein>
    <submittedName>
        <fullName evidence="2">Uncharacterized protein</fullName>
    </submittedName>
</protein>
<gene>
    <name evidence="2" type="ORF">PILCRDRAFT_11913</name>
</gene>
<feature type="compositionally biased region" description="Acidic residues" evidence="1">
    <location>
        <begin position="233"/>
        <end position="256"/>
    </location>
</feature>
<evidence type="ECO:0000313" key="2">
    <source>
        <dbReference type="EMBL" id="KIM77654.1"/>
    </source>
</evidence>
<feature type="compositionally biased region" description="Basic and acidic residues" evidence="1">
    <location>
        <begin position="23"/>
        <end position="32"/>
    </location>
</feature>
<dbReference type="EMBL" id="KN833023">
    <property type="protein sequence ID" value="KIM77654.1"/>
    <property type="molecule type" value="Genomic_DNA"/>
</dbReference>
<dbReference type="STRING" id="765440.A0A0C3FD74"/>
<accession>A0A0C3FD74</accession>
<keyword evidence="3" id="KW-1185">Reference proteome</keyword>
<feature type="region of interest" description="Disordered" evidence="1">
    <location>
        <begin position="205"/>
        <end position="256"/>
    </location>
</feature>
<dbReference type="OrthoDB" id="3060267at2759"/>
<feature type="region of interest" description="Disordered" evidence="1">
    <location>
        <begin position="1"/>
        <end position="63"/>
    </location>
</feature>
<feature type="compositionally biased region" description="Polar residues" evidence="1">
    <location>
        <begin position="306"/>
        <end position="316"/>
    </location>
</feature>
<feature type="compositionally biased region" description="Basic and acidic residues" evidence="1">
    <location>
        <begin position="39"/>
        <end position="56"/>
    </location>
</feature>
<dbReference type="AlphaFoldDB" id="A0A0C3FD74"/>
<name>A0A0C3FD74_PILCF</name>
<feature type="compositionally biased region" description="Polar residues" evidence="1">
    <location>
        <begin position="330"/>
        <end position="341"/>
    </location>
</feature>
<dbReference type="InParanoid" id="A0A0C3FD74"/>